<dbReference type="SUPFAM" id="SSF56634">
    <property type="entry name" value="Heme-dependent catalase-like"/>
    <property type="match status" value="1"/>
</dbReference>
<dbReference type="InterPro" id="IPR020835">
    <property type="entry name" value="Catalase_sf"/>
</dbReference>
<dbReference type="CDD" id="cd08152">
    <property type="entry name" value="y4iL_like"/>
    <property type="match status" value="1"/>
</dbReference>
<dbReference type="AlphaFoldDB" id="A0A6G1IV03"/>
<dbReference type="PANTHER" id="PTHR36195:SF4">
    <property type="entry name" value="DOMAIN PROTEIN, PUTATIVE (AFU_ORTHOLOGUE AFUA_5G01990)-RELATED"/>
    <property type="match status" value="1"/>
</dbReference>
<dbReference type="GO" id="GO:0020037">
    <property type="term" value="F:heme binding"/>
    <property type="evidence" value="ECO:0007669"/>
    <property type="project" value="InterPro"/>
</dbReference>
<proteinExistence type="predicted"/>
<organism evidence="1 2">
    <name type="scientific">Lentithecium fluviatile CBS 122367</name>
    <dbReference type="NCBI Taxonomy" id="1168545"/>
    <lineage>
        <taxon>Eukaryota</taxon>
        <taxon>Fungi</taxon>
        <taxon>Dikarya</taxon>
        <taxon>Ascomycota</taxon>
        <taxon>Pezizomycotina</taxon>
        <taxon>Dothideomycetes</taxon>
        <taxon>Pleosporomycetidae</taxon>
        <taxon>Pleosporales</taxon>
        <taxon>Massarineae</taxon>
        <taxon>Lentitheciaceae</taxon>
        <taxon>Lentithecium</taxon>
    </lineage>
</organism>
<gene>
    <name evidence="1" type="ORF">K458DRAFT_371747</name>
</gene>
<reference evidence="1" key="1">
    <citation type="journal article" date="2020" name="Stud. Mycol.">
        <title>101 Dothideomycetes genomes: a test case for predicting lifestyles and emergence of pathogens.</title>
        <authorList>
            <person name="Haridas S."/>
            <person name="Albert R."/>
            <person name="Binder M."/>
            <person name="Bloem J."/>
            <person name="Labutti K."/>
            <person name="Salamov A."/>
            <person name="Andreopoulos B."/>
            <person name="Baker S."/>
            <person name="Barry K."/>
            <person name="Bills G."/>
            <person name="Bluhm B."/>
            <person name="Cannon C."/>
            <person name="Castanera R."/>
            <person name="Culley D."/>
            <person name="Daum C."/>
            <person name="Ezra D."/>
            <person name="Gonzalez J."/>
            <person name="Henrissat B."/>
            <person name="Kuo A."/>
            <person name="Liang C."/>
            <person name="Lipzen A."/>
            <person name="Lutzoni F."/>
            <person name="Magnuson J."/>
            <person name="Mondo S."/>
            <person name="Nolan M."/>
            <person name="Ohm R."/>
            <person name="Pangilinan J."/>
            <person name="Park H.-J."/>
            <person name="Ramirez L."/>
            <person name="Alfaro M."/>
            <person name="Sun H."/>
            <person name="Tritt A."/>
            <person name="Yoshinaga Y."/>
            <person name="Zwiers L.-H."/>
            <person name="Turgeon B."/>
            <person name="Goodwin S."/>
            <person name="Spatafora J."/>
            <person name="Crous P."/>
            <person name="Grigoriev I."/>
        </authorList>
    </citation>
    <scope>NUCLEOTIDE SEQUENCE</scope>
    <source>
        <strain evidence="1">CBS 122367</strain>
    </source>
</reference>
<evidence type="ECO:0000313" key="2">
    <source>
        <dbReference type="Proteomes" id="UP000799291"/>
    </source>
</evidence>
<evidence type="ECO:0000313" key="1">
    <source>
        <dbReference type="EMBL" id="KAF2681810.1"/>
    </source>
</evidence>
<dbReference type="EMBL" id="MU005590">
    <property type="protein sequence ID" value="KAF2681810.1"/>
    <property type="molecule type" value="Genomic_DNA"/>
</dbReference>
<keyword evidence="2" id="KW-1185">Reference proteome</keyword>
<accession>A0A6G1IV03</accession>
<dbReference type="PANTHER" id="PTHR36195">
    <property type="entry name" value="DOMAIN PROTEIN, PUTATIVE (AFU_ORTHOLOGUE AFUA_5G01990)-RELATED-RELATED"/>
    <property type="match status" value="1"/>
</dbReference>
<name>A0A6G1IV03_9PLEO</name>
<protein>
    <submittedName>
        <fullName evidence="1">Heme-dependent catalase</fullName>
    </submittedName>
</protein>
<dbReference type="Gene3D" id="2.40.180.10">
    <property type="entry name" value="Catalase core domain"/>
    <property type="match status" value="1"/>
</dbReference>
<dbReference type="OrthoDB" id="3358373at2759"/>
<dbReference type="Proteomes" id="UP000799291">
    <property type="component" value="Unassembled WGS sequence"/>
</dbReference>
<sequence length="411" mass="46828">MNDTKTATCPVGHHKIENIHNGKVPNGTVKAGGQDKPARGEYIRWDAEGVEVVPEGEAEKIQAVSDQFNRFQMMNFNEHMHCLRGTHLKTQGCVMGKFIVHDNLSKHLAQGMFAHPGSYDVIMRYSSLTPKIVPDNTPAPRGIGMKVFGVEGEKIWGEDKKTQDWTFNNYPILELRDPGTTYEIADALERNWDDIPKFAEEQSKRVDADVATLGSQLPRQHMVAMPEYSQSAYRFGDYVAKFGVFPLGEEQKKLEDVQIKESDPINIISQELRNFHMKHKVTYSFCAQLLQDLSEQPVGDIGVDWDSKKYPFEQVATLEFPPQDSWLPEFRVWWDDRITVNSWHGLKVHQPLGSTNRMRRVVYAESRKLRLRVNGYKDYIEPASLNEVPVPLPAPQLPLRGQQAVQTVKVA</sequence>